<protein>
    <submittedName>
        <fullName evidence="2">Frv operon regulatory protein</fullName>
    </submittedName>
</protein>
<dbReference type="InterPro" id="IPR002178">
    <property type="entry name" value="PTS_EIIA_type-2_dom"/>
</dbReference>
<evidence type="ECO:0000259" key="1">
    <source>
        <dbReference type="PROSITE" id="PS51094"/>
    </source>
</evidence>
<dbReference type="Gene3D" id="3.40.930.10">
    <property type="entry name" value="Mannitol-specific EII, Chain A"/>
    <property type="match status" value="1"/>
</dbReference>
<organism evidence="2 3">
    <name type="scientific">Scandinavium hiltneri</name>
    <dbReference type="NCBI Taxonomy" id="2926519"/>
    <lineage>
        <taxon>Bacteria</taxon>
        <taxon>Pseudomonadati</taxon>
        <taxon>Pseudomonadota</taxon>
        <taxon>Gammaproteobacteria</taxon>
        <taxon>Enterobacterales</taxon>
        <taxon>Enterobacteriaceae</taxon>
        <taxon>Scandinavium</taxon>
    </lineage>
</organism>
<dbReference type="InterPro" id="IPR016152">
    <property type="entry name" value="PTrfase/Anion_transptr"/>
</dbReference>
<dbReference type="InterPro" id="IPR013196">
    <property type="entry name" value="HTH_11"/>
</dbReference>
<dbReference type="Pfam" id="PF08279">
    <property type="entry name" value="HTH_11"/>
    <property type="match status" value="1"/>
</dbReference>
<dbReference type="SUPFAM" id="SSF55804">
    <property type="entry name" value="Phoshotransferase/anion transport protein"/>
    <property type="match status" value="1"/>
</dbReference>
<keyword evidence="3" id="KW-1185">Reference proteome</keyword>
<dbReference type="PANTHER" id="PTHR30185:SF14">
    <property type="entry name" value="STATIONARY PHASE-INDUCIBLE PROTEIN CSIE-RELATED"/>
    <property type="match status" value="1"/>
</dbReference>
<dbReference type="Proteomes" id="UP001205357">
    <property type="component" value="Unassembled WGS sequence"/>
</dbReference>
<feature type="domain" description="PTS EIIA type-2" evidence="1">
    <location>
        <begin position="443"/>
        <end position="581"/>
    </location>
</feature>
<sequence>MLNDRQLSLLEKLEHQPSSLAELAQHAGVSARTISRDIDYLNFTLSGRARVTRQGSAGVQLEILDRKHYFQLLQRHDNDDQLLALLLLNGFTTRLQLADALNLPETLIAEKLVKLRQRYEKVFIIAGRPGLGYFIDEPEARQILILANLLKKDPFVSSLTGFNYAAIERLTAGISAIQAWPAIHRDYVVSVVLAVWAMRNLIHSAPLVDADHEIAVCIENAGFYFNQKTLSVLISLLDALQYNATQITPDRIQQLLDEALIDHPGGVQDAQLIEDLTGHVTRCAASPVWVAESRQSSMNNLKAAWPVAFDMSIRFIGLLRERLGIIVSDSDLIGLYFACALERHQTERQPVILLAEQNAIATINKLAIERDVPNCRVHIARSLSGLMGLRDEIQPVCIINNSHLQLNVNLGNVLNIRNIITPAGIGQIKDFLDTAYIRQHLERLFPVDACFHEENQPNDGWLEICARVSQRLVRQGHLTDEEACRICQREQEGENLIVNQLAIPHCWSEKETSFRGYFITLSRPVVVNHEPVSHLLIACASASARHELKIFSYLARTLYKHLPGKIAGLKSAEEFVRLLRE</sequence>
<dbReference type="PANTHER" id="PTHR30185">
    <property type="entry name" value="CRYPTIC BETA-GLUCOSIDE BGL OPERON ANTITERMINATOR"/>
    <property type="match status" value="1"/>
</dbReference>
<gene>
    <name evidence="2" type="ORF">MUU47_01665</name>
</gene>
<dbReference type="RefSeq" id="WP_258986359.1">
    <property type="nucleotide sequence ID" value="NZ_JALIGE010000066.1"/>
</dbReference>
<evidence type="ECO:0000313" key="3">
    <source>
        <dbReference type="Proteomes" id="UP001205357"/>
    </source>
</evidence>
<dbReference type="NCBIfam" id="NF007366">
    <property type="entry name" value="PRK09863.1"/>
    <property type="match status" value="1"/>
</dbReference>
<reference evidence="2 3" key="1">
    <citation type="submission" date="2022-04" db="EMBL/GenBank/DDBJ databases">
        <title>Proposal of a three novel species of Scandinavium, Scandinavium hiltneri, Scandinavium manionii, Scandinavium tedordense.</title>
        <authorList>
            <person name="Maddock D.W."/>
            <person name="Brady C.L."/>
            <person name="Denman S."/>
            <person name="Arnold D."/>
        </authorList>
    </citation>
    <scope>NUCLEOTIDE SEQUENCE [LARGE SCALE GENOMIC DNA]</scope>
    <source>
        <strain evidence="2 3">H11S7</strain>
    </source>
</reference>
<dbReference type="Gene3D" id="1.10.10.10">
    <property type="entry name" value="Winged helix-like DNA-binding domain superfamily/Winged helix DNA-binding domain"/>
    <property type="match status" value="1"/>
</dbReference>
<proteinExistence type="predicted"/>
<dbReference type="InterPro" id="IPR050661">
    <property type="entry name" value="BglG_antiterminators"/>
</dbReference>
<comment type="caution">
    <text evidence="2">The sequence shown here is derived from an EMBL/GenBank/DDBJ whole genome shotgun (WGS) entry which is preliminary data.</text>
</comment>
<name>A0ABT2DW61_9ENTR</name>
<dbReference type="InterPro" id="IPR036388">
    <property type="entry name" value="WH-like_DNA-bd_sf"/>
</dbReference>
<dbReference type="Pfam" id="PF00359">
    <property type="entry name" value="PTS_EIIA_2"/>
    <property type="match status" value="1"/>
</dbReference>
<accession>A0ABT2DW61</accession>
<dbReference type="EMBL" id="JALIGE010000066">
    <property type="protein sequence ID" value="MCS2159856.1"/>
    <property type="molecule type" value="Genomic_DNA"/>
</dbReference>
<dbReference type="PROSITE" id="PS51094">
    <property type="entry name" value="PTS_EIIA_TYPE_2"/>
    <property type="match status" value="1"/>
</dbReference>
<evidence type="ECO:0000313" key="2">
    <source>
        <dbReference type="EMBL" id="MCS2159856.1"/>
    </source>
</evidence>